<dbReference type="RefSeq" id="XP_043034262.1">
    <property type="nucleotide sequence ID" value="XM_043179595.1"/>
</dbReference>
<reference evidence="3" key="1">
    <citation type="submission" date="2020-11" db="EMBL/GenBank/DDBJ databases">
        <title>Adaptations for nitrogen fixation in a non-lichenized fungal sporocarp promotes dispersal by wood-feeding termites.</title>
        <authorList>
            <consortium name="DOE Joint Genome Institute"/>
            <person name="Koch R.A."/>
            <person name="Yoon G."/>
            <person name="Arayal U."/>
            <person name="Lail K."/>
            <person name="Amirebrahimi M."/>
            <person name="Labutti K."/>
            <person name="Lipzen A."/>
            <person name="Riley R."/>
            <person name="Barry K."/>
            <person name="Henrissat B."/>
            <person name="Grigoriev I.V."/>
            <person name="Herr J.R."/>
            <person name="Aime M.C."/>
        </authorList>
    </citation>
    <scope>NUCLEOTIDE SEQUENCE</scope>
    <source>
        <strain evidence="3">MCA 3950</strain>
    </source>
</reference>
<protein>
    <submittedName>
        <fullName evidence="3">Uncharacterized protein</fullName>
    </submittedName>
</protein>
<evidence type="ECO:0000256" key="2">
    <source>
        <dbReference type="SAM" id="SignalP"/>
    </source>
</evidence>
<dbReference type="EMBL" id="MU250567">
    <property type="protein sequence ID" value="KAG7440762.1"/>
    <property type="molecule type" value="Genomic_DNA"/>
</dbReference>
<feature type="chain" id="PRO_5040305893" evidence="2">
    <location>
        <begin position="21"/>
        <end position="343"/>
    </location>
</feature>
<evidence type="ECO:0000313" key="3">
    <source>
        <dbReference type="EMBL" id="KAG7440762.1"/>
    </source>
</evidence>
<evidence type="ECO:0000256" key="1">
    <source>
        <dbReference type="SAM" id="MobiDB-lite"/>
    </source>
</evidence>
<comment type="caution">
    <text evidence="3">The sequence shown here is derived from an EMBL/GenBank/DDBJ whole genome shotgun (WGS) entry which is preliminary data.</text>
</comment>
<keyword evidence="4" id="KW-1185">Reference proteome</keyword>
<feature type="signal peptide" evidence="2">
    <location>
        <begin position="1"/>
        <end position="20"/>
    </location>
</feature>
<dbReference type="OrthoDB" id="3070390at2759"/>
<feature type="region of interest" description="Disordered" evidence="1">
    <location>
        <begin position="212"/>
        <end position="240"/>
    </location>
</feature>
<accession>A0A9P7VHM3</accession>
<proteinExistence type="predicted"/>
<evidence type="ECO:0000313" key="4">
    <source>
        <dbReference type="Proteomes" id="UP000812287"/>
    </source>
</evidence>
<dbReference type="Proteomes" id="UP000812287">
    <property type="component" value="Unassembled WGS sequence"/>
</dbReference>
<sequence length="343" mass="38179">MTHSVLLIVRVLYLPPRAATFTPGPKMTKTAVRALRQDLKSLGFPEPPESSLTIPAGGIVKFFWKREQGGQFHEVLKRKIASISQEQLYKQRISKITLKPVSDKKLHRPPPPMQFPVMGRVPTSIPPQDLINIPHSTPIPESALDESRLSGPSVSNLTQVVQMGTSYPQYTGSDCPAIMSEIAVPCLDQLDIHSGPQSPVLYSTPVEGESSIVIGKRTSRSVSPPPPPPAKRSRTGSAFSDDESSLLHELGLLNEEMKFLAARQKRIREKLQHMGAPTIPEPDFLFRDEFELEIDTERKQRIECEMVLMDIRRECRAPFIVPALFDAFIDISKLTTAALDSLT</sequence>
<name>A0A9P7VHM3_9AGAR</name>
<keyword evidence="2" id="KW-0732">Signal</keyword>
<organism evidence="3 4">
    <name type="scientific">Guyanagaster necrorhizus</name>
    <dbReference type="NCBI Taxonomy" id="856835"/>
    <lineage>
        <taxon>Eukaryota</taxon>
        <taxon>Fungi</taxon>
        <taxon>Dikarya</taxon>
        <taxon>Basidiomycota</taxon>
        <taxon>Agaricomycotina</taxon>
        <taxon>Agaricomycetes</taxon>
        <taxon>Agaricomycetidae</taxon>
        <taxon>Agaricales</taxon>
        <taxon>Marasmiineae</taxon>
        <taxon>Physalacriaceae</taxon>
        <taxon>Guyanagaster</taxon>
    </lineage>
</organism>
<dbReference type="AlphaFoldDB" id="A0A9P7VHM3"/>
<dbReference type="GeneID" id="66101889"/>
<gene>
    <name evidence="3" type="ORF">BT62DRAFT_1080622</name>
</gene>